<dbReference type="InterPro" id="IPR007240">
    <property type="entry name" value="Atg17"/>
</dbReference>
<gene>
    <name evidence="9" type="ORF">ACRE_036210</name>
</gene>
<accession>A0A086T864</accession>
<evidence type="ECO:0000256" key="3">
    <source>
        <dbReference type="ARBA" id="ARBA00022490"/>
    </source>
</evidence>
<feature type="compositionally biased region" description="Low complexity" evidence="7">
    <location>
        <begin position="1"/>
        <end position="20"/>
    </location>
</feature>
<evidence type="ECO:0000256" key="7">
    <source>
        <dbReference type="SAM" id="MobiDB-lite"/>
    </source>
</evidence>
<feature type="region of interest" description="Disordered" evidence="7">
    <location>
        <begin position="1"/>
        <end position="44"/>
    </location>
</feature>
<dbReference type="GO" id="GO:0030295">
    <property type="term" value="F:protein kinase activator activity"/>
    <property type="evidence" value="ECO:0007669"/>
    <property type="project" value="TreeGrafter"/>
</dbReference>
<name>A0A086T864_HAPC1</name>
<dbReference type="GO" id="GO:0060090">
    <property type="term" value="F:molecular adaptor activity"/>
    <property type="evidence" value="ECO:0007669"/>
    <property type="project" value="TreeGrafter"/>
</dbReference>
<organism evidence="9 10">
    <name type="scientific">Hapsidospora chrysogenum (strain ATCC 11550 / CBS 779.69 / DSM 880 / IAM 14645 / JCM 23072 / IMI 49137)</name>
    <name type="common">Acremonium chrysogenum</name>
    <dbReference type="NCBI Taxonomy" id="857340"/>
    <lineage>
        <taxon>Eukaryota</taxon>
        <taxon>Fungi</taxon>
        <taxon>Dikarya</taxon>
        <taxon>Ascomycota</taxon>
        <taxon>Pezizomycotina</taxon>
        <taxon>Sordariomycetes</taxon>
        <taxon>Hypocreomycetidae</taxon>
        <taxon>Hypocreales</taxon>
        <taxon>Bionectriaceae</taxon>
        <taxon>Hapsidospora</taxon>
    </lineage>
</organism>
<dbReference type="Pfam" id="PF04108">
    <property type="entry name" value="ATG17_like"/>
    <property type="match status" value="1"/>
</dbReference>
<evidence type="ECO:0000259" key="8">
    <source>
        <dbReference type="Pfam" id="PF04108"/>
    </source>
</evidence>
<keyword evidence="5" id="KW-0472">Membrane</keyword>
<evidence type="ECO:0000256" key="1">
    <source>
        <dbReference type="ARBA" id="ARBA00006259"/>
    </source>
</evidence>
<feature type="region of interest" description="Disordered" evidence="7">
    <location>
        <begin position="285"/>
        <end position="315"/>
    </location>
</feature>
<comment type="subcellular location">
    <subcellularLocation>
        <location evidence="6">Cytoplasm</location>
    </subcellularLocation>
    <subcellularLocation>
        <location evidence="6">Preautophagosomal structure membrane</location>
        <topology evidence="6">Peripheral membrane protein</topology>
    </subcellularLocation>
</comment>
<evidence type="ECO:0000256" key="2">
    <source>
        <dbReference type="ARBA" id="ARBA00013806"/>
    </source>
</evidence>
<dbReference type="GO" id="GO:1990316">
    <property type="term" value="C:Atg1/ULK1 kinase complex"/>
    <property type="evidence" value="ECO:0007669"/>
    <property type="project" value="TreeGrafter"/>
</dbReference>
<keyword evidence="10" id="KW-1185">Reference proteome</keyword>
<feature type="domain" description="Autophagy protein ATG17-like" evidence="8">
    <location>
        <begin position="62"/>
        <end position="477"/>
    </location>
</feature>
<keyword evidence="4 6" id="KW-0072">Autophagy</keyword>
<proteinExistence type="inferred from homology"/>
<evidence type="ECO:0000256" key="4">
    <source>
        <dbReference type="ARBA" id="ARBA00023006"/>
    </source>
</evidence>
<dbReference type="GO" id="GO:0000045">
    <property type="term" value="P:autophagosome assembly"/>
    <property type="evidence" value="ECO:0007669"/>
    <property type="project" value="TreeGrafter"/>
</dbReference>
<dbReference type="GO" id="GO:0034727">
    <property type="term" value="P:piecemeal microautophagy of the nucleus"/>
    <property type="evidence" value="ECO:0007669"/>
    <property type="project" value="TreeGrafter"/>
</dbReference>
<dbReference type="Proteomes" id="UP000029964">
    <property type="component" value="Unassembled WGS sequence"/>
</dbReference>
<dbReference type="AlphaFoldDB" id="A0A086T864"/>
<dbReference type="PANTHER" id="PTHR28005">
    <property type="entry name" value="AUTOPHAGY-RELATED PROTEIN 17"/>
    <property type="match status" value="1"/>
</dbReference>
<protein>
    <recommendedName>
        <fullName evidence="2 6">Autophagy-related protein 17</fullName>
    </recommendedName>
</protein>
<dbReference type="OrthoDB" id="1937984at2759"/>
<feature type="compositionally biased region" description="Polar residues" evidence="7">
    <location>
        <begin position="286"/>
        <end position="297"/>
    </location>
</feature>
<comment type="similarity">
    <text evidence="1 6">Belongs to the ATG17 family.</text>
</comment>
<evidence type="ECO:0000256" key="5">
    <source>
        <dbReference type="ARBA" id="ARBA00023136"/>
    </source>
</evidence>
<comment type="caution">
    <text evidence="9">The sequence shown here is derived from an EMBL/GenBank/DDBJ whole genome shotgun (WGS) entry which is preliminary data.</text>
</comment>
<dbReference type="GO" id="GO:0000422">
    <property type="term" value="P:autophagy of mitochondrion"/>
    <property type="evidence" value="ECO:0007669"/>
    <property type="project" value="TreeGrafter"/>
</dbReference>
<comment type="function">
    <text evidence="6">Autophagy-specific protein that functions in response to autophagy-inducing signals as a scaffold to recruit other ATG proteins to organize preautophagosomal structure (PAS) formation. Modulates the timing and magnitude of the autophagy response, such as the size of the sequestering vesicles. Plays particularly a role in pexophagy and nucleophagy.</text>
</comment>
<feature type="compositionally biased region" description="Low complexity" evidence="7">
    <location>
        <begin position="35"/>
        <end position="44"/>
    </location>
</feature>
<evidence type="ECO:0000256" key="6">
    <source>
        <dbReference type="RuleBase" id="RU368080"/>
    </source>
</evidence>
<keyword evidence="3 6" id="KW-0963">Cytoplasm</keyword>
<dbReference type="GO" id="GO:0034045">
    <property type="term" value="C:phagophore assembly site membrane"/>
    <property type="evidence" value="ECO:0007669"/>
    <property type="project" value="UniProtKB-SubCell"/>
</dbReference>
<sequence>MAATSPTASSRRSATSSVASLKKSGDSAQPRRPTSLHSSSSQATTSLPVDTLVNHLLAAKRSLSSMTLVLRGHEIATQARSSFEDASILAAHAGFLRAAVLDQATILVRLRRRLQETYDWGTRDFRQLVRAMDETDGALEGTMGMLRGTAVQTVLRSEGETGRKTLMDFIDEESVHGMREAMKKSIGELQGIQQSFDGDLLRFDTDIRHLKKLLADATIPSLTGDDHQAGESEPMHIAERLDILIDHSSTMAELLASLTTHFDMCVTAIRTTEGAAALARRKAAEVTQSQGSENGGVSISGAIAEQESNDVSDLEPKTAKDRAEMLKVVVQDAGEVDDVVQEIQARLAAMEHESSILEDQAELTRRAYTGVLEAYAALGEIGDRLPDYMAAEGDFRQRWELEKDSVHAKLREMTDLREFYERYASAYDSLVLEVDRRKGVDERIGAIWRKAQDSVDKILEADLVAREAFRNDVGEFLPTDLWEGMQGPARRWKVVAVGDDGEVVEDSDAQQQTPAAER</sequence>
<evidence type="ECO:0000313" key="9">
    <source>
        <dbReference type="EMBL" id="KFH45546.1"/>
    </source>
</evidence>
<dbReference type="HOGENOM" id="CLU_028356_0_0_1"/>
<dbReference type="EMBL" id="JPKY01000030">
    <property type="protein sequence ID" value="KFH45546.1"/>
    <property type="molecule type" value="Genomic_DNA"/>
</dbReference>
<dbReference type="InterPro" id="IPR045326">
    <property type="entry name" value="ATG17-like_dom"/>
</dbReference>
<dbReference type="STRING" id="857340.A0A086T864"/>
<evidence type="ECO:0000313" key="10">
    <source>
        <dbReference type="Proteomes" id="UP000029964"/>
    </source>
</evidence>
<dbReference type="PANTHER" id="PTHR28005:SF1">
    <property type="entry name" value="AUTOPHAGY-RELATED PROTEIN 17"/>
    <property type="match status" value="1"/>
</dbReference>
<reference evidence="10" key="1">
    <citation type="journal article" date="2014" name="Genome Announc.">
        <title>Genome sequence and annotation of Acremonium chrysogenum, producer of the beta-lactam antibiotic cephalosporin C.</title>
        <authorList>
            <person name="Terfehr D."/>
            <person name="Dahlmann T.A."/>
            <person name="Specht T."/>
            <person name="Zadra I."/>
            <person name="Kuernsteiner H."/>
            <person name="Kueck U."/>
        </authorList>
    </citation>
    <scope>NUCLEOTIDE SEQUENCE [LARGE SCALE GENOMIC DNA]</scope>
    <source>
        <strain evidence="10">ATCC 11550 / CBS 779.69 / DSM 880 / IAM 14645 / JCM 23072 / IMI 49137</strain>
    </source>
</reference>